<dbReference type="AlphaFoldDB" id="A0A653CQH5"/>
<feature type="non-terminal residue" evidence="3">
    <location>
        <position position="208"/>
    </location>
</feature>
<name>A0A653CQH5_CALMS</name>
<dbReference type="InterPro" id="IPR048682">
    <property type="entry name" value="COG4"/>
</dbReference>
<evidence type="ECO:0000259" key="2">
    <source>
        <dbReference type="Pfam" id="PF20663"/>
    </source>
</evidence>
<dbReference type="EMBL" id="CAACVG010008528">
    <property type="protein sequence ID" value="VEN50170.1"/>
    <property type="molecule type" value="Genomic_DNA"/>
</dbReference>
<evidence type="ECO:0000256" key="1">
    <source>
        <dbReference type="SAM" id="Coils"/>
    </source>
</evidence>
<dbReference type="GO" id="GO:0006890">
    <property type="term" value="P:retrograde vesicle-mediated transport, Golgi to endoplasmic reticulum"/>
    <property type="evidence" value="ECO:0007669"/>
    <property type="project" value="TreeGrafter"/>
</dbReference>
<dbReference type="InterPro" id="IPR048680">
    <property type="entry name" value="COG4_N"/>
</dbReference>
<organism evidence="3 4">
    <name type="scientific">Callosobruchus maculatus</name>
    <name type="common">Southern cowpea weevil</name>
    <name type="synonym">Pulse bruchid</name>
    <dbReference type="NCBI Taxonomy" id="64391"/>
    <lineage>
        <taxon>Eukaryota</taxon>
        <taxon>Metazoa</taxon>
        <taxon>Ecdysozoa</taxon>
        <taxon>Arthropoda</taxon>
        <taxon>Hexapoda</taxon>
        <taxon>Insecta</taxon>
        <taxon>Pterygota</taxon>
        <taxon>Neoptera</taxon>
        <taxon>Endopterygota</taxon>
        <taxon>Coleoptera</taxon>
        <taxon>Polyphaga</taxon>
        <taxon>Cucujiformia</taxon>
        <taxon>Chrysomeloidea</taxon>
        <taxon>Chrysomelidae</taxon>
        <taxon>Bruchinae</taxon>
        <taxon>Bruchini</taxon>
        <taxon>Callosobruchus</taxon>
    </lineage>
</organism>
<dbReference type="Pfam" id="PF20663">
    <property type="entry name" value="COG4_N"/>
    <property type="match status" value="1"/>
</dbReference>
<dbReference type="Proteomes" id="UP000410492">
    <property type="component" value="Unassembled WGS sequence"/>
</dbReference>
<dbReference type="GO" id="GO:0007030">
    <property type="term" value="P:Golgi organization"/>
    <property type="evidence" value="ECO:0007669"/>
    <property type="project" value="TreeGrafter"/>
</dbReference>
<proteinExistence type="predicted"/>
<gene>
    <name evidence="3" type="ORF">CALMAC_LOCUS11025</name>
</gene>
<keyword evidence="4" id="KW-1185">Reference proteome</keyword>
<reference evidence="3 4" key="1">
    <citation type="submission" date="2019-01" db="EMBL/GenBank/DDBJ databases">
        <authorList>
            <person name="Sayadi A."/>
        </authorList>
    </citation>
    <scope>NUCLEOTIDE SEQUENCE [LARGE SCALE GENOMIC DNA]</scope>
</reference>
<dbReference type="GO" id="GO:0017119">
    <property type="term" value="C:Golgi transport complex"/>
    <property type="evidence" value="ECO:0007669"/>
    <property type="project" value="TreeGrafter"/>
</dbReference>
<feature type="coiled-coil region" evidence="1">
    <location>
        <begin position="10"/>
        <end position="48"/>
    </location>
</feature>
<dbReference type="PANTHER" id="PTHR24016:SF0">
    <property type="entry name" value="CONSERVED OLIGOMERIC GOLGI COMPLEX SUBUNIT 4"/>
    <property type="match status" value="1"/>
</dbReference>
<accession>A0A653CQH5</accession>
<protein>
    <recommendedName>
        <fullName evidence="2">Conserved oligomeric Golgi complex subunit 4 N-terminal domain-containing protein</fullName>
    </recommendedName>
</protein>
<evidence type="ECO:0000313" key="4">
    <source>
        <dbReference type="Proteomes" id="UP000410492"/>
    </source>
</evidence>
<dbReference type="PANTHER" id="PTHR24016">
    <property type="entry name" value="CONSERVED OLIGOMERIC GOLGI COMPLEX SUBUNIT 4"/>
    <property type="match status" value="1"/>
</dbReference>
<evidence type="ECO:0000313" key="3">
    <source>
        <dbReference type="EMBL" id="VEN50170.1"/>
    </source>
</evidence>
<sequence length="208" mass="23511">MSSSNPSTNYAELQRKYLQELKHLEEEEERLVDNLNNLFNQKTFLEDKVKGVSKLIPTLKVIKHEAQDLVNTINDISDSSEKISGKIRSLDVAKNRVDECQLRVNDLIDLDICSQGVQAAILDSDYEKGAAHVHRFLSMDQSVLTKTATDMDNVSNIMKSVRTLQDASSQLRAIVEHKFNEAVNNEDLTSIERYNNILAACEIFKGLL</sequence>
<dbReference type="OrthoDB" id="47059at2759"/>
<keyword evidence="1" id="KW-0175">Coiled coil</keyword>
<feature type="domain" description="Conserved oligomeric Golgi complex subunit 4 N-terminal" evidence="2">
    <location>
        <begin position="52"/>
        <end position="147"/>
    </location>
</feature>